<feature type="transmembrane region" description="Helical" evidence="7">
    <location>
        <begin position="47"/>
        <end position="66"/>
    </location>
</feature>
<gene>
    <name evidence="10" type="ORF">HMPREF0077_0655</name>
</gene>
<dbReference type="SUPFAM" id="SSF52540">
    <property type="entry name" value="P-loop containing nucleoside triphosphate hydrolases"/>
    <property type="match status" value="1"/>
</dbReference>
<evidence type="ECO:0000259" key="9">
    <source>
        <dbReference type="PROSITE" id="PS50929"/>
    </source>
</evidence>
<keyword evidence="5 7" id="KW-1133">Transmembrane helix</keyword>
<evidence type="ECO:0000256" key="4">
    <source>
        <dbReference type="ARBA" id="ARBA00022840"/>
    </source>
</evidence>
<dbReference type="HOGENOM" id="CLU_000604_97_0_9"/>
<evidence type="ECO:0000259" key="8">
    <source>
        <dbReference type="PROSITE" id="PS50893"/>
    </source>
</evidence>
<dbReference type="PROSITE" id="PS00211">
    <property type="entry name" value="ABC_TRANSPORTER_1"/>
    <property type="match status" value="1"/>
</dbReference>
<dbReference type="Pfam" id="PF00005">
    <property type="entry name" value="ABC_tran"/>
    <property type="match status" value="1"/>
</dbReference>
<evidence type="ECO:0000256" key="3">
    <source>
        <dbReference type="ARBA" id="ARBA00022741"/>
    </source>
</evidence>
<dbReference type="PANTHER" id="PTHR43394:SF1">
    <property type="entry name" value="ATP-BINDING CASSETTE SUB-FAMILY B MEMBER 10, MITOCHONDRIAL"/>
    <property type="match status" value="1"/>
</dbReference>
<dbReference type="PROSITE" id="PS50929">
    <property type="entry name" value="ABC_TM1F"/>
    <property type="match status" value="1"/>
</dbReference>
<dbReference type="InterPro" id="IPR003593">
    <property type="entry name" value="AAA+_ATPase"/>
</dbReference>
<feature type="transmembrane region" description="Helical" evidence="7">
    <location>
        <begin position="72"/>
        <end position="91"/>
    </location>
</feature>
<evidence type="ECO:0000256" key="2">
    <source>
        <dbReference type="ARBA" id="ARBA00022692"/>
    </source>
</evidence>
<dbReference type="Gene3D" id="3.40.50.300">
    <property type="entry name" value="P-loop containing nucleotide triphosphate hydrolases"/>
    <property type="match status" value="1"/>
</dbReference>
<dbReference type="GO" id="GO:0016887">
    <property type="term" value="F:ATP hydrolysis activity"/>
    <property type="evidence" value="ECO:0007669"/>
    <property type="project" value="InterPro"/>
</dbReference>
<dbReference type="InterPro" id="IPR027417">
    <property type="entry name" value="P-loop_NTPase"/>
</dbReference>
<dbReference type="PANTHER" id="PTHR43394">
    <property type="entry name" value="ATP-DEPENDENT PERMEASE MDL1, MITOCHONDRIAL"/>
    <property type="match status" value="1"/>
</dbReference>
<feature type="transmembrane region" description="Helical" evidence="7">
    <location>
        <begin position="158"/>
        <end position="180"/>
    </location>
</feature>
<organism evidence="10 11">
    <name type="scientific">Anaerococcus tetradius ATCC 35098</name>
    <dbReference type="NCBI Taxonomy" id="525255"/>
    <lineage>
        <taxon>Bacteria</taxon>
        <taxon>Bacillati</taxon>
        <taxon>Bacillota</taxon>
        <taxon>Tissierellia</taxon>
        <taxon>Tissierellales</taxon>
        <taxon>Peptoniphilaceae</taxon>
        <taxon>Anaerococcus</taxon>
    </lineage>
</organism>
<name>C2CGP5_9FIRM</name>
<keyword evidence="3" id="KW-0547">Nucleotide-binding</keyword>
<keyword evidence="4 10" id="KW-0067">ATP-binding</keyword>
<dbReference type="eggNOG" id="COG1132">
    <property type="taxonomic scope" value="Bacteria"/>
</dbReference>
<protein>
    <submittedName>
        <fullName evidence="10">ABC transporter, ATP-binding protein</fullName>
    </submittedName>
</protein>
<evidence type="ECO:0000256" key="7">
    <source>
        <dbReference type="SAM" id="Phobius"/>
    </source>
</evidence>
<dbReference type="SUPFAM" id="SSF90123">
    <property type="entry name" value="ABC transporter transmembrane region"/>
    <property type="match status" value="1"/>
</dbReference>
<accession>C2CGP5</accession>
<reference evidence="10 11" key="1">
    <citation type="submission" date="2009-01" db="EMBL/GenBank/DDBJ databases">
        <authorList>
            <person name="Qin X."/>
            <person name="Bachman B."/>
            <person name="Battles P."/>
            <person name="Bell A."/>
            <person name="Bess C."/>
            <person name="Bickham C."/>
            <person name="Chaboub L."/>
            <person name="Chen D."/>
            <person name="Coyle M."/>
            <person name="Deiros D.R."/>
            <person name="Dinh H."/>
            <person name="Forbes L."/>
            <person name="Fowler G."/>
            <person name="Francisco L."/>
            <person name="Fu Q."/>
            <person name="Gubbala S."/>
            <person name="Hale W."/>
            <person name="Han Y."/>
            <person name="Hemphill L."/>
            <person name="Highlander S.K."/>
            <person name="Hirani K."/>
            <person name="Hogues M."/>
            <person name="Jackson L."/>
            <person name="Jakkamsetti A."/>
            <person name="Javaid M."/>
            <person name="Jiang H."/>
            <person name="Korchina V."/>
            <person name="Kovar C."/>
            <person name="Lara F."/>
            <person name="Lee S."/>
            <person name="Mata R."/>
            <person name="Mathew T."/>
            <person name="Moen C."/>
            <person name="Morales K."/>
            <person name="Munidasa M."/>
            <person name="Nazareth L."/>
            <person name="Ngo R."/>
            <person name="Nguyen L."/>
            <person name="Okwuonu G."/>
            <person name="Ongeri F."/>
            <person name="Patil S."/>
            <person name="Petrosino J."/>
            <person name="Pham C."/>
            <person name="Pham P."/>
            <person name="Pu L.-L."/>
            <person name="Puazo M."/>
            <person name="Raj R."/>
            <person name="Reid J."/>
            <person name="Rouhana J."/>
            <person name="Saada N."/>
            <person name="Shang Y."/>
            <person name="Simmons D."/>
            <person name="Thornton R."/>
            <person name="Warren J."/>
            <person name="Weissenberger G."/>
            <person name="Zhang J."/>
            <person name="Zhang L."/>
            <person name="Zhou C."/>
            <person name="Zhu D."/>
            <person name="Muzny D."/>
            <person name="Worley K."/>
            <person name="Gibbs R."/>
        </authorList>
    </citation>
    <scope>NUCLEOTIDE SEQUENCE [LARGE SCALE GENOMIC DNA]</scope>
    <source>
        <strain evidence="10 11">ATCC 35098</strain>
    </source>
</reference>
<dbReference type="InterPro" id="IPR011527">
    <property type="entry name" value="ABC1_TM_dom"/>
</dbReference>
<dbReference type="GO" id="GO:0005886">
    <property type="term" value="C:plasma membrane"/>
    <property type="evidence" value="ECO:0007669"/>
    <property type="project" value="UniProtKB-SubCell"/>
</dbReference>
<dbReference type="AlphaFoldDB" id="C2CGP5"/>
<dbReference type="SMART" id="SM00382">
    <property type="entry name" value="AAA"/>
    <property type="match status" value="1"/>
</dbReference>
<dbReference type="GO" id="GO:0015421">
    <property type="term" value="F:ABC-type oligopeptide transporter activity"/>
    <property type="evidence" value="ECO:0007669"/>
    <property type="project" value="TreeGrafter"/>
</dbReference>
<dbReference type="InterPro" id="IPR003439">
    <property type="entry name" value="ABC_transporter-like_ATP-bd"/>
</dbReference>
<dbReference type="GO" id="GO:0005524">
    <property type="term" value="F:ATP binding"/>
    <property type="evidence" value="ECO:0007669"/>
    <property type="project" value="UniProtKB-KW"/>
</dbReference>
<keyword evidence="6 7" id="KW-0472">Membrane</keyword>
<feature type="domain" description="ABC transporter" evidence="8">
    <location>
        <begin position="245"/>
        <end position="451"/>
    </location>
</feature>
<dbReference type="EMBL" id="ACGC01000019">
    <property type="protein sequence ID" value="EEI83309.1"/>
    <property type="molecule type" value="Genomic_DNA"/>
</dbReference>
<sequence>MIMCKQCLNEGVYESLLDRHGLNFDKSYLTSIFTNDIDQISNDYIQGLTQIVYFIVSFLGASLVIYSLSGKILLYLIVISTLTFIIQKLLANTLADKQYSYNTKFSKIIKILNESIDNIREIKIYNLEDKFRYKFKKASIEANEELFRLNLSEDMVEVINQTSASLIEVGLYIVGVVLIIDGKLTISELLAIVVSCDSITLPIYAFSRTYAKFAKTKKTREKLIEIINGSNTSKGDFKISTIDEIRVDEYACKYQLEPISDSFSFSINYGEKILIVGENGAGKSTLISSILDFSRNHVGNIFINGINIKNIDKESYYKRISFLGQRYILTEDTISNNIIGNEVYLKEKYNRIIDGLNIKDFDKTTRVNEDRDNLSGGEMQKISIARAIYKDSDILILDEPFSSLDRKSVDKILDILLRDERSLIVIAHNLSNDKINKFDKVVHIKRKTKYL</sequence>
<dbReference type="InterPro" id="IPR036640">
    <property type="entry name" value="ABC1_TM_sf"/>
</dbReference>
<evidence type="ECO:0000313" key="10">
    <source>
        <dbReference type="EMBL" id="EEI83309.1"/>
    </source>
</evidence>
<dbReference type="PROSITE" id="PS50893">
    <property type="entry name" value="ABC_TRANSPORTER_2"/>
    <property type="match status" value="1"/>
</dbReference>
<feature type="domain" description="ABC transmembrane type-1" evidence="9">
    <location>
        <begin position="29"/>
        <end position="215"/>
    </location>
</feature>
<dbReference type="Proteomes" id="UP000003744">
    <property type="component" value="Unassembled WGS sequence"/>
</dbReference>
<evidence type="ECO:0000256" key="6">
    <source>
        <dbReference type="ARBA" id="ARBA00023136"/>
    </source>
</evidence>
<dbReference type="InterPro" id="IPR017871">
    <property type="entry name" value="ABC_transporter-like_CS"/>
</dbReference>
<keyword evidence="2 7" id="KW-0812">Transmembrane</keyword>
<dbReference type="Gene3D" id="1.20.1560.10">
    <property type="entry name" value="ABC transporter type 1, transmembrane domain"/>
    <property type="match status" value="1"/>
</dbReference>
<evidence type="ECO:0000256" key="1">
    <source>
        <dbReference type="ARBA" id="ARBA00004651"/>
    </source>
</evidence>
<proteinExistence type="predicted"/>
<dbReference type="CDD" id="cd03228">
    <property type="entry name" value="ABCC_MRP_Like"/>
    <property type="match status" value="1"/>
</dbReference>
<dbReference type="InterPro" id="IPR039421">
    <property type="entry name" value="Type_1_exporter"/>
</dbReference>
<evidence type="ECO:0000313" key="11">
    <source>
        <dbReference type="Proteomes" id="UP000003744"/>
    </source>
</evidence>
<evidence type="ECO:0000256" key="5">
    <source>
        <dbReference type="ARBA" id="ARBA00022989"/>
    </source>
</evidence>
<comment type="caution">
    <text evidence="10">The sequence shown here is derived from an EMBL/GenBank/DDBJ whole genome shotgun (WGS) entry which is preliminary data.</text>
</comment>
<dbReference type="Pfam" id="PF00664">
    <property type="entry name" value="ABC_membrane"/>
    <property type="match status" value="1"/>
</dbReference>
<comment type="subcellular location">
    <subcellularLocation>
        <location evidence="1">Cell membrane</location>
        <topology evidence="1">Multi-pass membrane protein</topology>
    </subcellularLocation>
</comment>
<feature type="transmembrane region" description="Helical" evidence="7">
    <location>
        <begin position="186"/>
        <end position="207"/>
    </location>
</feature>